<dbReference type="SUPFAM" id="SSF48317">
    <property type="entry name" value="Acid phosphatase/Vanadium-dependent haloperoxidase"/>
    <property type="match status" value="1"/>
</dbReference>
<evidence type="ECO:0000256" key="7">
    <source>
        <dbReference type="ARBA" id="ARBA00038324"/>
    </source>
</evidence>
<feature type="transmembrane region" description="Helical" evidence="9">
    <location>
        <begin position="55"/>
        <end position="76"/>
    </location>
</feature>
<dbReference type="SMART" id="SM00014">
    <property type="entry name" value="acidPPc"/>
    <property type="match status" value="1"/>
</dbReference>
<accession>A0A6A6W0J9</accession>
<dbReference type="OrthoDB" id="301434at2759"/>
<keyword evidence="3" id="KW-0378">Hydrolase</keyword>
<dbReference type="AlphaFoldDB" id="A0A6A6W0J9"/>
<feature type="domain" description="Phosphatidic acid phosphatase type 2/haloperoxidase" evidence="10">
    <location>
        <begin position="83"/>
        <end position="205"/>
    </location>
</feature>
<sequence length="537" mass="60326">MNKPDAGMRDVNHYANKLPKWRHAVRQFLIPIVRAETPYLACMQEKYRTPALDSYFAFTANLGTHTFFMIMLPILFWCGYTSIGRAMVNVLAAGVFWSGFVKDMLCLPRPLSPPLQRITMSGSAALEYGFPSTHSTNAISVAVCAIHGLRQSTTGENSTLYLVFQGLFCFYGLSIVVGRLYCGMHGFFDVVIGSILGALIGLFQIIFGDWFDLWITQDHYINPLIAVLIILVLVRIHPEPADDCPCFDDSVSFAGTVIGCQIGMWHYSQTSYSTDSPIPGTVPYDLQSVGWLYSFIRLVIGVLVIFAWRGTMKPTLLKILPPVFRVIESAELNLPRRFFLQASQYTSVPNLRKDDNVIPPASDLPRLFTTLRHPRKRAISVGPQSAADAYETLAYRQRKRRESMDSDRATSPGPKSRNTTDESHSSATSSNPNRPLKIDILAPQMADRLNEHEKAMGTGDISKIDIAVETPMGERINPLEEEEEREDREMFDRLERPRVRYDVEVVTKLIIYSGIGWLAVEGNPFFFELVGLGMRGS</sequence>
<organism evidence="11 12">
    <name type="scientific">Pseudovirgaria hyperparasitica</name>
    <dbReference type="NCBI Taxonomy" id="470096"/>
    <lineage>
        <taxon>Eukaryota</taxon>
        <taxon>Fungi</taxon>
        <taxon>Dikarya</taxon>
        <taxon>Ascomycota</taxon>
        <taxon>Pezizomycotina</taxon>
        <taxon>Dothideomycetes</taxon>
        <taxon>Dothideomycetes incertae sedis</taxon>
        <taxon>Acrospermales</taxon>
        <taxon>Acrospermaceae</taxon>
        <taxon>Pseudovirgaria</taxon>
    </lineage>
</organism>
<dbReference type="InterPro" id="IPR036938">
    <property type="entry name" value="PAP2/HPO_sf"/>
</dbReference>
<reference evidence="11" key="1">
    <citation type="journal article" date="2020" name="Stud. Mycol.">
        <title>101 Dothideomycetes genomes: a test case for predicting lifestyles and emergence of pathogens.</title>
        <authorList>
            <person name="Haridas S."/>
            <person name="Albert R."/>
            <person name="Binder M."/>
            <person name="Bloem J."/>
            <person name="Labutti K."/>
            <person name="Salamov A."/>
            <person name="Andreopoulos B."/>
            <person name="Baker S."/>
            <person name="Barry K."/>
            <person name="Bills G."/>
            <person name="Bluhm B."/>
            <person name="Cannon C."/>
            <person name="Castanera R."/>
            <person name="Culley D."/>
            <person name="Daum C."/>
            <person name="Ezra D."/>
            <person name="Gonzalez J."/>
            <person name="Henrissat B."/>
            <person name="Kuo A."/>
            <person name="Liang C."/>
            <person name="Lipzen A."/>
            <person name="Lutzoni F."/>
            <person name="Magnuson J."/>
            <person name="Mondo S."/>
            <person name="Nolan M."/>
            <person name="Ohm R."/>
            <person name="Pangilinan J."/>
            <person name="Park H.-J."/>
            <person name="Ramirez L."/>
            <person name="Alfaro M."/>
            <person name="Sun H."/>
            <person name="Tritt A."/>
            <person name="Yoshinaga Y."/>
            <person name="Zwiers L.-H."/>
            <person name="Turgeon B."/>
            <person name="Goodwin S."/>
            <person name="Spatafora J."/>
            <person name="Crous P."/>
            <person name="Grigoriev I."/>
        </authorList>
    </citation>
    <scope>NUCLEOTIDE SEQUENCE</scope>
    <source>
        <strain evidence="11">CBS 121739</strain>
    </source>
</reference>
<evidence type="ECO:0000256" key="6">
    <source>
        <dbReference type="ARBA" id="ARBA00023136"/>
    </source>
</evidence>
<evidence type="ECO:0000313" key="12">
    <source>
        <dbReference type="Proteomes" id="UP000799437"/>
    </source>
</evidence>
<evidence type="ECO:0000256" key="9">
    <source>
        <dbReference type="SAM" id="Phobius"/>
    </source>
</evidence>
<evidence type="ECO:0000259" key="10">
    <source>
        <dbReference type="SMART" id="SM00014"/>
    </source>
</evidence>
<feature type="transmembrane region" description="Helical" evidence="9">
    <location>
        <begin position="187"/>
        <end position="207"/>
    </location>
</feature>
<keyword evidence="4" id="KW-0256">Endoplasmic reticulum</keyword>
<evidence type="ECO:0000256" key="2">
    <source>
        <dbReference type="ARBA" id="ARBA00022692"/>
    </source>
</evidence>
<gene>
    <name evidence="11" type="ORF">EJ05DRAFT_504118</name>
</gene>
<dbReference type="GO" id="GO:0042392">
    <property type="term" value="F:sphingosine-1-phosphate phosphatase activity"/>
    <property type="evidence" value="ECO:0007669"/>
    <property type="project" value="TreeGrafter"/>
</dbReference>
<evidence type="ECO:0000256" key="1">
    <source>
        <dbReference type="ARBA" id="ARBA00004477"/>
    </source>
</evidence>
<feature type="transmembrane region" description="Helical" evidence="9">
    <location>
        <begin position="219"/>
        <end position="238"/>
    </location>
</feature>
<dbReference type="Proteomes" id="UP000799437">
    <property type="component" value="Unassembled WGS sequence"/>
</dbReference>
<keyword evidence="2 9" id="KW-0812">Transmembrane</keyword>
<comment type="similarity">
    <text evidence="7">Belongs to the type 2 lipid phosphate phosphatase family.</text>
</comment>
<dbReference type="CDD" id="cd03388">
    <property type="entry name" value="PAP2_SPPase1"/>
    <property type="match status" value="1"/>
</dbReference>
<proteinExistence type="inferred from homology"/>
<dbReference type="RefSeq" id="XP_033597042.1">
    <property type="nucleotide sequence ID" value="XM_033747521.1"/>
</dbReference>
<feature type="transmembrane region" description="Helical" evidence="9">
    <location>
        <begin position="83"/>
        <end position="101"/>
    </location>
</feature>
<dbReference type="EMBL" id="ML996580">
    <property type="protein sequence ID" value="KAF2754591.1"/>
    <property type="molecule type" value="Genomic_DNA"/>
</dbReference>
<evidence type="ECO:0000256" key="3">
    <source>
        <dbReference type="ARBA" id="ARBA00022801"/>
    </source>
</evidence>
<evidence type="ECO:0000313" key="11">
    <source>
        <dbReference type="EMBL" id="KAF2754591.1"/>
    </source>
</evidence>
<comment type="subcellular location">
    <subcellularLocation>
        <location evidence="1">Endoplasmic reticulum membrane</location>
        <topology evidence="1">Multi-pass membrane protein</topology>
    </subcellularLocation>
</comment>
<dbReference type="PANTHER" id="PTHR14969">
    <property type="entry name" value="SPHINGOSINE-1-PHOSPHATE PHOSPHOHYDROLASE"/>
    <property type="match status" value="1"/>
</dbReference>
<dbReference type="GO" id="GO:0005789">
    <property type="term" value="C:endoplasmic reticulum membrane"/>
    <property type="evidence" value="ECO:0007669"/>
    <property type="project" value="UniProtKB-SubCell"/>
</dbReference>
<keyword evidence="12" id="KW-1185">Reference proteome</keyword>
<evidence type="ECO:0000256" key="8">
    <source>
        <dbReference type="SAM" id="MobiDB-lite"/>
    </source>
</evidence>
<keyword evidence="5 9" id="KW-1133">Transmembrane helix</keyword>
<feature type="transmembrane region" description="Helical" evidence="9">
    <location>
        <begin position="288"/>
        <end position="308"/>
    </location>
</feature>
<dbReference type="InterPro" id="IPR000326">
    <property type="entry name" value="PAP2/HPO"/>
</dbReference>
<protein>
    <submittedName>
        <fullName evidence="11">PAP2 domain protein</fullName>
    </submittedName>
</protein>
<dbReference type="GeneID" id="54488575"/>
<feature type="transmembrane region" description="Helical" evidence="9">
    <location>
        <begin position="159"/>
        <end position="180"/>
    </location>
</feature>
<feature type="region of interest" description="Disordered" evidence="8">
    <location>
        <begin position="396"/>
        <end position="437"/>
    </location>
</feature>
<dbReference type="Pfam" id="PF01569">
    <property type="entry name" value="PAP2"/>
    <property type="match status" value="1"/>
</dbReference>
<dbReference type="Gene3D" id="1.20.144.10">
    <property type="entry name" value="Phosphatidic acid phosphatase type 2/haloperoxidase"/>
    <property type="match status" value="1"/>
</dbReference>
<evidence type="ECO:0000256" key="4">
    <source>
        <dbReference type="ARBA" id="ARBA00022824"/>
    </source>
</evidence>
<dbReference type="PANTHER" id="PTHR14969:SF28">
    <property type="entry name" value="DIHYDROSPHINGOSINE 1-PHOSPHATE PHOSPHATASE LCB3-RELATED"/>
    <property type="match status" value="1"/>
</dbReference>
<keyword evidence="6 9" id="KW-0472">Membrane</keyword>
<evidence type="ECO:0000256" key="5">
    <source>
        <dbReference type="ARBA" id="ARBA00022989"/>
    </source>
</evidence>
<name>A0A6A6W0J9_9PEZI</name>